<feature type="compositionally biased region" description="Polar residues" evidence="9">
    <location>
        <begin position="64"/>
        <end position="112"/>
    </location>
</feature>
<keyword evidence="4 8" id="KW-0999">Mitochondrion inner membrane</keyword>
<organism evidence="10">
    <name type="scientific">Timema californicum</name>
    <name type="common">California timema</name>
    <name type="synonym">Walking stick</name>
    <dbReference type="NCBI Taxonomy" id="61474"/>
    <lineage>
        <taxon>Eukaryota</taxon>
        <taxon>Metazoa</taxon>
        <taxon>Ecdysozoa</taxon>
        <taxon>Arthropoda</taxon>
        <taxon>Hexapoda</taxon>
        <taxon>Insecta</taxon>
        <taxon>Pterygota</taxon>
        <taxon>Neoptera</taxon>
        <taxon>Polyneoptera</taxon>
        <taxon>Phasmatodea</taxon>
        <taxon>Timematodea</taxon>
        <taxon>Timematoidea</taxon>
        <taxon>Timematidae</taxon>
        <taxon>Timema</taxon>
    </lineage>
</organism>
<keyword evidence="3" id="KW-0812">Transmembrane</keyword>
<keyword evidence="7" id="KW-0472">Membrane</keyword>
<dbReference type="AlphaFoldDB" id="A0A7R9P8Z3"/>
<feature type="region of interest" description="Disordered" evidence="9">
    <location>
        <begin position="41"/>
        <end position="117"/>
    </location>
</feature>
<reference evidence="10" key="1">
    <citation type="submission" date="2020-11" db="EMBL/GenBank/DDBJ databases">
        <authorList>
            <person name="Tran Van P."/>
        </authorList>
    </citation>
    <scope>NUCLEOTIDE SEQUENCE</scope>
</reference>
<dbReference type="Pfam" id="PF15884">
    <property type="entry name" value="QIL1"/>
    <property type="match status" value="1"/>
</dbReference>
<evidence type="ECO:0000313" key="10">
    <source>
        <dbReference type="EMBL" id="CAD7573981.1"/>
    </source>
</evidence>
<accession>A0A7R9P8Z3</accession>
<comment type="subcellular location">
    <subcellularLocation>
        <location evidence="1 8">Mitochondrion inner membrane</location>
        <topology evidence="1 8">Single-pass membrane protein</topology>
    </subcellularLocation>
</comment>
<comment type="function">
    <text evidence="8">Component of the MICOS complex, a large protein complex of the mitochondrial inner membrane that plays crucial roles in the maintenance of crista junctions, inner membrane architecture, and formation of contact sites to the outer membrane.</text>
</comment>
<gene>
    <name evidence="10" type="ORF">TCMB3V08_LOCUS6601</name>
</gene>
<comment type="similarity">
    <text evidence="2 8">Belongs to the MICOS complex subunit Mic13 family.</text>
</comment>
<evidence type="ECO:0000256" key="5">
    <source>
        <dbReference type="ARBA" id="ARBA00022989"/>
    </source>
</evidence>
<proteinExistence type="inferred from homology"/>
<comment type="subunit">
    <text evidence="8">Component of the mitochondrial contact site and cristae organizing system (MICOS) complex.</text>
</comment>
<evidence type="ECO:0000256" key="2">
    <source>
        <dbReference type="ARBA" id="ARBA00006771"/>
    </source>
</evidence>
<evidence type="ECO:0000256" key="7">
    <source>
        <dbReference type="ARBA" id="ARBA00023136"/>
    </source>
</evidence>
<evidence type="ECO:0000256" key="9">
    <source>
        <dbReference type="SAM" id="MobiDB-lite"/>
    </source>
</evidence>
<dbReference type="EMBL" id="OE181995">
    <property type="protein sequence ID" value="CAD7573981.1"/>
    <property type="molecule type" value="Genomic_DNA"/>
</dbReference>
<protein>
    <recommendedName>
        <fullName evidence="8">MICOS complex subunit MIC13</fullName>
    </recommendedName>
</protein>
<keyword evidence="6 8" id="KW-0496">Mitochondrion</keyword>
<dbReference type="PANTHER" id="PTHR31816">
    <property type="entry name" value="MICOS COMPLEX SUBUNIT MIC13"/>
    <property type="match status" value="1"/>
</dbReference>
<evidence type="ECO:0000256" key="3">
    <source>
        <dbReference type="ARBA" id="ARBA00022692"/>
    </source>
</evidence>
<dbReference type="PANTHER" id="PTHR31816:SF3">
    <property type="entry name" value="MICOS COMPLEX SUBUNIT MIC13"/>
    <property type="match status" value="1"/>
</dbReference>
<sequence>MLYSRSGQSHVAKYILAGRLPFWVKQGVIQEAYFIRGKSQCSGGQDGGNGQPKNKSQPFKKNHVVGSQTGGKSQCSTSEPKSQCAKSEPKSQCSKSEPKSQCSKSEPKSQCSKPVAKLQGSKHLAEPQCLPPQTIPGAPTFTKFSPGAKPQSDIPVAPMVKSCGKRVPAGVKATYRGKECFKPQAIQKLVPNTRQDNACAKTSSSEPLFYQSRIAPIRVCTPEDMKRLCPPEPCKCPDRVEISALQVAGKGIWFLMKAAMAGGLLYFTVTQGLWQDQEETTDLYVRMHESALIIFKGIKPTEDAEIPKREKVFYCLKDGWNKGVKGVFSFLVNLPSSVANLPSRISKFRQKSWATFTGQKEAESKPDGITE</sequence>
<dbReference type="InterPro" id="IPR026769">
    <property type="entry name" value="Mic13"/>
</dbReference>
<evidence type="ECO:0000256" key="8">
    <source>
        <dbReference type="RuleBase" id="RU363009"/>
    </source>
</evidence>
<dbReference type="GO" id="GO:0061617">
    <property type="term" value="C:MICOS complex"/>
    <property type="evidence" value="ECO:0007669"/>
    <property type="project" value="UniProtKB-UniRule"/>
</dbReference>
<evidence type="ECO:0000256" key="4">
    <source>
        <dbReference type="ARBA" id="ARBA00022792"/>
    </source>
</evidence>
<dbReference type="GO" id="GO:0042407">
    <property type="term" value="P:cristae formation"/>
    <property type="evidence" value="ECO:0007669"/>
    <property type="project" value="TreeGrafter"/>
</dbReference>
<evidence type="ECO:0000256" key="1">
    <source>
        <dbReference type="ARBA" id="ARBA00004434"/>
    </source>
</evidence>
<name>A0A7R9P8Z3_TIMCA</name>
<dbReference type="GO" id="GO:0044284">
    <property type="term" value="C:mitochondrial crista junction"/>
    <property type="evidence" value="ECO:0007669"/>
    <property type="project" value="TreeGrafter"/>
</dbReference>
<evidence type="ECO:0000256" key="6">
    <source>
        <dbReference type="ARBA" id="ARBA00023128"/>
    </source>
</evidence>
<keyword evidence="5" id="KW-1133">Transmembrane helix</keyword>